<keyword evidence="2" id="KW-1133">Transmembrane helix</keyword>
<dbReference type="Pfam" id="PF11742">
    <property type="entry name" value="DUF3302"/>
    <property type="match status" value="1"/>
</dbReference>
<dbReference type="EMBL" id="BJXR01000036">
    <property type="protein sequence ID" value="GEN10054.1"/>
    <property type="molecule type" value="Genomic_DNA"/>
</dbReference>
<comment type="caution">
    <text evidence="3">The sequence shown here is derived from an EMBL/GenBank/DDBJ whole genome shotgun (WGS) entry which is preliminary data.</text>
</comment>
<protein>
    <recommendedName>
        <fullName evidence="7">DUF3302 domain-containing protein</fullName>
    </recommendedName>
</protein>
<accession>A0A511T7B5</accession>
<evidence type="ECO:0000313" key="6">
    <source>
        <dbReference type="Proteomes" id="UP000321514"/>
    </source>
</evidence>
<dbReference type="InterPro" id="IPR011223">
    <property type="entry name" value="UCP028770"/>
</dbReference>
<sequence length="153" mass="16960">MRGSREATTVRRWWGLVVWAPLPAHASFLSGDAMDTAADVMSWVVIIIGPVILISGFWMLHILPEKIAEKRHHPQLEAIKMLCLLSLFFGGLLWPLAWLWAYSKPTLYKMAYGHDRVPPPHGSEPAADDDSALAVRPGPAPEGLTPDEHGEPH</sequence>
<feature type="transmembrane region" description="Helical" evidence="2">
    <location>
        <begin position="81"/>
        <end position="101"/>
    </location>
</feature>
<evidence type="ECO:0000313" key="5">
    <source>
        <dbReference type="Proteomes" id="UP000183760"/>
    </source>
</evidence>
<feature type="transmembrane region" description="Helical" evidence="2">
    <location>
        <begin position="12"/>
        <end position="28"/>
    </location>
</feature>
<name>A0A511T7B5_MYXFU</name>
<gene>
    <name evidence="3" type="ORF">MFU01_50910</name>
    <name evidence="4" type="ORF">SAMN05443572_10741</name>
</gene>
<dbReference type="EMBL" id="FOIB01000007">
    <property type="protein sequence ID" value="SEU25062.1"/>
    <property type="molecule type" value="Genomic_DNA"/>
</dbReference>
<dbReference type="Proteomes" id="UP000321514">
    <property type="component" value="Unassembled WGS sequence"/>
</dbReference>
<evidence type="ECO:0000313" key="4">
    <source>
        <dbReference type="EMBL" id="SEU25062.1"/>
    </source>
</evidence>
<keyword evidence="2" id="KW-0472">Membrane</keyword>
<evidence type="ECO:0000313" key="3">
    <source>
        <dbReference type="EMBL" id="GEN10054.1"/>
    </source>
</evidence>
<dbReference type="AlphaFoldDB" id="A0A511T7B5"/>
<feature type="region of interest" description="Disordered" evidence="1">
    <location>
        <begin position="119"/>
        <end position="153"/>
    </location>
</feature>
<dbReference type="Proteomes" id="UP000183760">
    <property type="component" value="Unassembled WGS sequence"/>
</dbReference>
<reference evidence="3 6" key="2">
    <citation type="submission" date="2019-07" db="EMBL/GenBank/DDBJ databases">
        <title>Whole genome shotgun sequence of Myxococcus fulvus NBRC 100333.</title>
        <authorList>
            <person name="Hosoyama A."/>
            <person name="Uohara A."/>
            <person name="Ohji S."/>
            <person name="Ichikawa N."/>
        </authorList>
    </citation>
    <scope>NUCLEOTIDE SEQUENCE [LARGE SCALE GENOMIC DNA]</scope>
    <source>
        <strain evidence="3 6">NBRC 100333</strain>
    </source>
</reference>
<evidence type="ECO:0000256" key="2">
    <source>
        <dbReference type="SAM" id="Phobius"/>
    </source>
</evidence>
<proteinExistence type="predicted"/>
<dbReference type="OrthoDB" id="5522885at2"/>
<keyword evidence="5" id="KW-1185">Reference proteome</keyword>
<feature type="transmembrane region" description="Helical" evidence="2">
    <location>
        <begin position="40"/>
        <end position="60"/>
    </location>
</feature>
<evidence type="ECO:0000256" key="1">
    <source>
        <dbReference type="SAM" id="MobiDB-lite"/>
    </source>
</evidence>
<keyword evidence="2" id="KW-0812">Transmembrane</keyword>
<organism evidence="3 6">
    <name type="scientific">Myxococcus fulvus</name>
    <dbReference type="NCBI Taxonomy" id="33"/>
    <lineage>
        <taxon>Bacteria</taxon>
        <taxon>Pseudomonadati</taxon>
        <taxon>Myxococcota</taxon>
        <taxon>Myxococcia</taxon>
        <taxon>Myxococcales</taxon>
        <taxon>Cystobacterineae</taxon>
        <taxon>Myxococcaceae</taxon>
        <taxon>Myxococcus</taxon>
    </lineage>
</organism>
<reference evidence="4 5" key="1">
    <citation type="submission" date="2016-10" db="EMBL/GenBank/DDBJ databases">
        <authorList>
            <person name="Varghese N."/>
            <person name="Submissions S."/>
        </authorList>
    </citation>
    <scope>NUCLEOTIDE SEQUENCE [LARGE SCALE GENOMIC DNA]</scope>
    <source>
        <strain evidence="4 5">DSM 16525</strain>
    </source>
</reference>
<evidence type="ECO:0008006" key="7">
    <source>
        <dbReference type="Google" id="ProtNLM"/>
    </source>
</evidence>